<dbReference type="InterPro" id="IPR002641">
    <property type="entry name" value="PNPLA_dom"/>
</dbReference>
<dbReference type="Gene3D" id="3.40.1090.10">
    <property type="entry name" value="Cytosolic phospholipase A2 catalytic domain"/>
    <property type="match status" value="1"/>
</dbReference>
<dbReference type="Pfam" id="PF01734">
    <property type="entry name" value="Patatin"/>
    <property type="match status" value="1"/>
</dbReference>
<evidence type="ECO:0000256" key="6">
    <source>
        <dbReference type="RuleBase" id="RU361262"/>
    </source>
</evidence>
<dbReference type="InterPro" id="IPR016035">
    <property type="entry name" value="Acyl_Trfase/lysoPLipase"/>
</dbReference>
<reference evidence="9 10" key="1">
    <citation type="journal article" date="2024" name="Plant J.">
        <title>Genome sequences and population genomics reveal climatic adaptation and genomic divergence between two closely related sweetgum species.</title>
        <authorList>
            <person name="Xu W.Q."/>
            <person name="Ren C.Q."/>
            <person name="Zhang X.Y."/>
            <person name="Comes H.P."/>
            <person name="Liu X.H."/>
            <person name="Li Y.G."/>
            <person name="Kettle C.J."/>
            <person name="Jalonen R."/>
            <person name="Gaisberger H."/>
            <person name="Ma Y.Z."/>
            <person name="Qiu Y.X."/>
        </authorList>
    </citation>
    <scope>NUCLEOTIDE SEQUENCE [LARGE SCALE GENOMIC DNA]</scope>
    <source>
        <strain evidence="9">Hangzhou</strain>
    </source>
</reference>
<dbReference type="AlphaFoldDB" id="A0AAP0RQH4"/>
<keyword evidence="3 6" id="KW-0442">Lipid degradation</keyword>
<evidence type="ECO:0000256" key="3">
    <source>
        <dbReference type="ARBA" id="ARBA00022963"/>
    </source>
</evidence>
<comment type="domain">
    <text evidence="6">The nitrogen atoms of the two glycine residues in the GGXR motif define the oxyanion hole, and stabilize the oxyanion that forms during the nucleophilic attack by the catalytic serine during substrate cleavage.</text>
</comment>
<sequence>MELSKVTLEIFTKLEQKWLCHCENNKKTRVLSIDGGGTTGIIAGASLVHLEDQIRLKTGDSKAQIADFFDIVTGTGIGALLAAMLTANDGSGRPLYTARNAVKFLGENNGNMFKFKNVGIFRQRRRFSGRSMDKVLKEALRREDGKVLTLKDTCKPLLVPCFDLNSSAPFVFSRADASESPSFDFELWKVCRATSATPSLFKPFQLMSVDGKTSCLAVDGGLVMNNPTAAAVTHVLHNKRDFPSVNGVEDLLVLSLGNGPLSSPSNRRLRHNGECSTSSVVDIVLDGVSETVDQMLGNAFCWNRTDYVRIQANGLGVVGPRMEEVVKERGVESLPFGGKRLLAETNGERIESFVQRLVASGKSSLPPSPCKESAVSPLANGR</sequence>
<proteinExistence type="inferred from homology"/>
<feature type="short sequence motif" description="GXGXXG" evidence="5">
    <location>
        <begin position="35"/>
        <end position="40"/>
    </location>
</feature>
<evidence type="ECO:0000259" key="8">
    <source>
        <dbReference type="PROSITE" id="PS51635"/>
    </source>
</evidence>
<comment type="caution">
    <text evidence="5">Lacks conserved residue(s) required for the propagation of feature annotation.</text>
</comment>
<keyword evidence="2 6" id="KW-0378">Hydrolase</keyword>
<keyword evidence="10" id="KW-1185">Reference proteome</keyword>
<dbReference type="Proteomes" id="UP001415857">
    <property type="component" value="Unassembled WGS sequence"/>
</dbReference>
<feature type="region of interest" description="Disordered" evidence="7">
    <location>
        <begin position="361"/>
        <end position="382"/>
    </location>
</feature>
<dbReference type="CDD" id="cd07199">
    <property type="entry name" value="Pat17_PNPLA8_PNPLA9_like"/>
    <property type="match status" value="1"/>
</dbReference>
<protein>
    <recommendedName>
        <fullName evidence="6">Patatin</fullName>
        <ecNumber evidence="6">3.1.1.-</ecNumber>
    </recommendedName>
</protein>
<gene>
    <name evidence="9" type="ORF">L1049_005229</name>
</gene>
<feature type="short sequence motif" description="DGA/G" evidence="5">
    <location>
        <begin position="219"/>
        <end position="221"/>
    </location>
</feature>
<feature type="domain" description="PNPLA" evidence="8">
    <location>
        <begin position="31"/>
        <end position="232"/>
    </location>
</feature>
<dbReference type="GO" id="GO:0016787">
    <property type="term" value="F:hydrolase activity"/>
    <property type="evidence" value="ECO:0007669"/>
    <property type="project" value="UniProtKB-KW"/>
</dbReference>
<evidence type="ECO:0000313" key="9">
    <source>
        <dbReference type="EMBL" id="KAK9282315.1"/>
    </source>
</evidence>
<accession>A0AAP0RQH4</accession>
<comment type="function">
    <text evidence="6">Lipolytic acyl hydrolase (LAH).</text>
</comment>
<evidence type="ECO:0000313" key="10">
    <source>
        <dbReference type="Proteomes" id="UP001415857"/>
    </source>
</evidence>
<dbReference type="PANTHER" id="PTHR32241">
    <property type="entry name" value="PATATIN-LIKE PROTEIN 6"/>
    <property type="match status" value="1"/>
</dbReference>
<comment type="similarity">
    <text evidence="1 6">Belongs to the patatin family.</text>
</comment>
<comment type="caution">
    <text evidence="9">The sequence shown here is derived from an EMBL/GenBank/DDBJ whole genome shotgun (WGS) entry which is preliminary data.</text>
</comment>
<dbReference type="PANTHER" id="PTHR32241:SF13">
    <property type="entry name" value="INACTIVE PATATIN-LIKE PROTEIN 9-RELATED"/>
    <property type="match status" value="1"/>
</dbReference>
<evidence type="ECO:0000256" key="2">
    <source>
        <dbReference type="ARBA" id="ARBA00022801"/>
    </source>
</evidence>
<dbReference type="GO" id="GO:0016042">
    <property type="term" value="P:lipid catabolic process"/>
    <property type="evidence" value="ECO:0007669"/>
    <property type="project" value="UniProtKB-KW"/>
</dbReference>
<keyword evidence="4 6" id="KW-0443">Lipid metabolism</keyword>
<name>A0AAP0RQH4_LIQFO</name>
<dbReference type="PROSITE" id="PS51635">
    <property type="entry name" value="PNPLA"/>
    <property type="match status" value="1"/>
</dbReference>
<evidence type="ECO:0000256" key="1">
    <source>
        <dbReference type="ARBA" id="ARBA00010240"/>
    </source>
</evidence>
<evidence type="ECO:0000256" key="7">
    <source>
        <dbReference type="SAM" id="MobiDB-lite"/>
    </source>
</evidence>
<dbReference type="EC" id="3.1.1.-" evidence="6"/>
<dbReference type="EMBL" id="JBBPBK010000007">
    <property type="protein sequence ID" value="KAK9282315.1"/>
    <property type="molecule type" value="Genomic_DNA"/>
</dbReference>
<organism evidence="9 10">
    <name type="scientific">Liquidambar formosana</name>
    <name type="common">Formosan gum</name>
    <dbReference type="NCBI Taxonomy" id="63359"/>
    <lineage>
        <taxon>Eukaryota</taxon>
        <taxon>Viridiplantae</taxon>
        <taxon>Streptophyta</taxon>
        <taxon>Embryophyta</taxon>
        <taxon>Tracheophyta</taxon>
        <taxon>Spermatophyta</taxon>
        <taxon>Magnoliopsida</taxon>
        <taxon>eudicotyledons</taxon>
        <taxon>Gunneridae</taxon>
        <taxon>Pentapetalae</taxon>
        <taxon>Saxifragales</taxon>
        <taxon>Altingiaceae</taxon>
        <taxon>Liquidambar</taxon>
    </lineage>
</organism>
<evidence type="ECO:0000256" key="4">
    <source>
        <dbReference type="ARBA" id="ARBA00023098"/>
    </source>
</evidence>
<dbReference type="SUPFAM" id="SSF52151">
    <property type="entry name" value="FabD/lysophospholipase-like"/>
    <property type="match status" value="1"/>
</dbReference>
<evidence type="ECO:0000256" key="5">
    <source>
        <dbReference type="PROSITE-ProRule" id="PRU01161"/>
    </source>
</evidence>